<dbReference type="EMBL" id="MHQC01000017">
    <property type="protein sequence ID" value="OGZ95130.1"/>
    <property type="molecule type" value="Genomic_DNA"/>
</dbReference>
<dbReference type="InterPro" id="IPR029063">
    <property type="entry name" value="SAM-dependent_MTases_sf"/>
</dbReference>
<organism evidence="2 3">
    <name type="scientific">Candidatus Sungbacteria bacterium RIFCSPHIGHO2_01_FULL_47_32</name>
    <dbReference type="NCBI Taxonomy" id="1802264"/>
    <lineage>
        <taxon>Bacteria</taxon>
        <taxon>Candidatus Sungiibacteriota</taxon>
    </lineage>
</organism>
<dbReference type="PANTHER" id="PTHR43861">
    <property type="entry name" value="TRANS-ACONITATE 2-METHYLTRANSFERASE-RELATED"/>
    <property type="match status" value="1"/>
</dbReference>
<comment type="caution">
    <text evidence="2">The sequence shown here is derived from an EMBL/GenBank/DDBJ whole genome shotgun (WGS) entry which is preliminary data.</text>
</comment>
<dbReference type="Proteomes" id="UP000177152">
    <property type="component" value="Unassembled WGS sequence"/>
</dbReference>
<evidence type="ECO:0000259" key="1">
    <source>
        <dbReference type="Pfam" id="PF08242"/>
    </source>
</evidence>
<accession>A0A1G2K9H6</accession>
<reference evidence="2 3" key="1">
    <citation type="journal article" date="2016" name="Nat. Commun.">
        <title>Thousands of microbial genomes shed light on interconnected biogeochemical processes in an aquifer system.</title>
        <authorList>
            <person name="Anantharaman K."/>
            <person name="Brown C.T."/>
            <person name="Hug L.A."/>
            <person name="Sharon I."/>
            <person name="Castelle C.J."/>
            <person name="Probst A.J."/>
            <person name="Thomas B.C."/>
            <person name="Singh A."/>
            <person name="Wilkins M.J."/>
            <person name="Karaoz U."/>
            <person name="Brodie E.L."/>
            <person name="Williams K.H."/>
            <person name="Hubbard S.S."/>
            <person name="Banfield J.F."/>
        </authorList>
    </citation>
    <scope>NUCLEOTIDE SEQUENCE [LARGE SCALE GENOMIC DNA]</scope>
</reference>
<dbReference type="CDD" id="cd02440">
    <property type="entry name" value="AdoMet_MTases"/>
    <property type="match status" value="1"/>
</dbReference>
<proteinExistence type="predicted"/>
<dbReference type="AlphaFoldDB" id="A0A1G2K9H6"/>
<dbReference type="InterPro" id="IPR013217">
    <property type="entry name" value="Methyltransf_12"/>
</dbReference>
<name>A0A1G2K9H6_9BACT</name>
<dbReference type="Pfam" id="PF08242">
    <property type="entry name" value="Methyltransf_12"/>
    <property type="match status" value="1"/>
</dbReference>
<evidence type="ECO:0000313" key="3">
    <source>
        <dbReference type="Proteomes" id="UP000177152"/>
    </source>
</evidence>
<protein>
    <recommendedName>
        <fullName evidence="1">Methyltransferase type 12 domain-containing protein</fullName>
    </recommendedName>
</protein>
<evidence type="ECO:0000313" key="2">
    <source>
        <dbReference type="EMBL" id="OGZ95130.1"/>
    </source>
</evidence>
<feature type="domain" description="Methyltransferase type 12" evidence="1">
    <location>
        <begin position="150"/>
        <end position="247"/>
    </location>
</feature>
<dbReference type="Gene3D" id="3.40.50.150">
    <property type="entry name" value="Vaccinia Virus protein VP39"/>
    <property type="match status" value="1"/>
</dbReference>
<dbReference type="PANTHER" id="PTHR43861:SF6">
    <property type="entry name" value="METHYLTRANSFERASE TYPE 11"/>
    <property type="match status" value="1"/>
</dbReference>
<dbReference type="SUPFAM" id="SSF53335">
    <property type="entry name" value="S-adenosyl-L-methionine-dependent methyltransferases"/>
    <property type="match status" value="1"/>
</dbReference>
<sequence length="312" mass="36477">MVFDDLQKQYPLLTTTAAYLEGRCYFFKGVLKQIREINPALDFGEELCNKALELCNRDWNVYLKRVDALIEFSLEFLRLQIELEKTGRYKYATFKEVEEKVYNDSSRVLVGPWYTWALFYSQFFWVTHQRVFKFFIDEFVSSSPASGSVLEVPSGTGLYLTYFLKNKPSWQGVGVDISESAKVFTEDVLRVYDIGSDRCLFVLEDLHTYEPRQKFDRIMCGEFLEHVEDPFAVLSRLHGFLKNDGKFFVTVAVWAAMIDHIYLYRSAEEVRKDLQRAGFEIEKELVQAVFKGKSPESEKTPVNYCAILRKRN</sequence>
<gene>
    <name evidence="2" type="ORF">A2633_06375</name>
</gene>